<sequence>MKLLTAAAAITTCLLMSGNVMAQNIQIKVDGKAYAGGLNGNDAAKDFAAKLPLKLKFEDFGSTERISYLPKSLNLGSASRSCDPQKGDITYYIPWGNLAVFVRDFRPSDNLVPLGKLSPEALKAIQESGSKDVEISLVK</sequence>
<comment type="caution">
    <text evidence="2">The sequence shown here is derived from an EMBL/GenBank/DDBJ whole genome shotgun (WGS) entry which is preliminary data.</text>
</comment>
<dbReference type="Proteomes" id="UP000462362">
    <property type="component" value="Unassembled WGS sequence"/>
</dbReference>
<dbReference type="InterPro" id="IPR041183">
    <property type="entry name" value="Cyclophilin-like"/>
</dbReference>
<dbReference type="RefSeq" id="WP_021868050.1">
    <property type="nucleotide sequence ID" value="NZ_CAKVUT010000106.1"/>
</dbReference>
<protein>
    <recommendedName>
        <fullName evidence="1">Cyclophilin-like domain-containing protein</fullName>
    </recommendedName>
</protein>
<dbReference type="AlphaFoldDB" id="A0A6I3S9A1"/>
<dbReference type="InterPro" id="IPR029000">
    <property type="entry name" value="Cyclophilin-like_dom_sf"/>
</dbReference>
<dbReference type="Gene3D" id="2.40.100.20">
    <property type="match status" value="1"/>
</dbReference>
<reference evidence="2 3" key="1">
    <citation type="journal article" date="2019" name="Nat. Med.">
        <title>A library of human gut bacterial isolates paired with longitudinal multiomics data enables mechanistic microbiome research.</title>
        <authorList>
            <person name="Poyet M."/>
            <person name="Groussin M."/>
            <person name="Gibbons S.M."/>
            <person name="Avila-Pacheco J."/>
            <person name="Jiang X."/>
            <person name="Kearney S.M."/>
            <person name="Perrotta A.R."/>
            <person name="Berdy B."/>
            <person name="Zhao S."/>
            <person name="Lieberman T.D."/>
            <person name="Swanson P.K."/>
            <person name="Smith M."/>
            <person name="Roesemann S."/>
            <person name="Alexander J.E."/>
            <person name="Rich S.A."/>
            <person name="Livny J."/>
            <person name="Vlamakis H."/>
            <person name="Clish C."/>
            <person name="Bullock K."/>
            <person name="Deik A."/>
            <person name="Scott J."/>
            <person name="Pierce K.A."/>
            <person name="Xavier R.J."/>
            <person name="Alm E.J."/>
        </authorList>
    </citation>
    <scope>NUCLEOTIDE SEQUENCE [LARGE SCALE GENOMIC DNA]</scope>
    <source>
        <strain evidence="2 3">BIOML-A2</strain>
    </source>
</reference>
<evidence type="ECO:0000259" key="1">
    <source>
        <dbReference type="Pfam" id="PF18050"/>
    </source>
</evidence>
<dbReference type="SUPFAM" id="SSF50891">
    <property type="entry name" value="Cyclophilin-like"/>
    <property type="match status" value="1"/>
</dbReference>
<name>A0A6I3S9A1_9BURK</name>
<dbReference type="EMBL" id="WNCL01000069">
    <property type="protein sequence ID" value="MTU44384.1"/>
    <property type="molecule type" value="Genomic_DNA"/>
</dbReference>
<proteinExistence type="predicted"/>
<evidence type="ECO:0000313" key="2">
    <source>
        <dbReference type="EMBL" id="MTU44384.1"/>
    </source>
</evidence>
<evidence type="ECO:0000313" key="3">
    <source>
        <dbReference type="Proteomes" id="UP000462362"/>
    </source>
</evidence>
<feature type="domain" description="Cyclophilin-like" evidence="1">
    <location>
        <begin position="27"/>
        <end position="135"/>
    </location>
</feature>
<dbReference type="Pfam" id="PF18050">
    <property type="entry name" value="Cyclophil_like2"/>
    <property type="match status" value="1"/>
</dbReference>
<accession>A0A6I3S9A1</accession>
<gene>
    <name evidence="2" type="ORF">GMD42_12390</name>
</gene>
<organism evidence="2 3">
    <name type="scientific">Parasutterella excrementihominis</name>
    <dbReference type="NCBI Taxonomy" id="487175"/>
    <lineage>
        <taxon>Bacteria</taxon>
        <taxon>Pseudomonadati</taxon>
        <taxon>Pseudomonadota</taxon>
        <taxon>Betaproteobacteria</taxon>
        <taxon>Burkholderiales</taxon>
        <taxon>Sutterellaceae</taxon>
        <taxon>Parasutterella</taxon>
    </lineage>
</organism>